<feature type="transmembrane region" description="Helical" evidence="2">
    <location>
        <begin position="492"/>
        <end position="511"/>
    </location>
</feature>
<evidence type="ECO:0000256" key="1">
    <source>
        <dbReference type="SAM" id="MobiDB-lite"/>
    </source>
</evidence>
<dbReference type="VEuPathDB" id="AmoebaDB:NfTy_091630"/>
<keyword evidence="4" id="KW-1185">Reference proteome</keyword>
<sequence length="631" mass="71095">MSSSSTSSPSANSITTLLTTTTTTTTTNTTSTITPLSVVSGYAITILGIQMLNHIFNSYYVETFLLIHQLPSSYFYIGQFLFAIFNAINDPLFGYVSDELIYGHSQKGRRLKHSRNLTRQQIMWYGCPLLVISFLLPWIQMRSFVFETNTSNNTMNISNNSNTTSLGDLIALIQFILSLFLWDSSFTWVVLNHCALLPELTESDKEKGRISTAVSVCSVLGSLFLLPTFYLFERPNSQESSYSGNLSPFRLYCTIVAMISLGFLWCGNYLINRGMTIVRRGEYSLIRLNEESDDEKDDENDHPPPHNSMNTTTTLIDSSSTESTSSTNSVARSNSSSPRFDITDSHLSLLHRIKKVVNFVKSYLLDFFRIFKQLVTLRNFVLFVAVNFMNIFTVALFDSFKVRYIRLYVQPWMKSILNSNDNTQNFASIYLTFCTFIAECFAVLNSYLSIRYSAYSLLRNTFIFRAVVSSMTLLLFLLFLNQETLGLRGSMLPTLFLFVNLVVLGSVGRLLEISLSKVVDEDCHCYKRKEKNSGNIYGINALLTKPAFSLAPSLATIFVGKDDESTTTTVKGISNGSMPTLFYLFVIGNLVCALLQFVLWRFYTLRGDTSLTQSTLTPNTSSTAATRNNNE</sequence>
<keyword evidence="2" id="KW-1133">Transmembrane helix</keyword>
<dbReference type="PANTHER" id="PTHR28658">
    <property type="entry name" value="TRANSMEMBRANE PROTEIN 180"/>
    <property type="match status" value="1"/>
</dbReference>
<feature type="transmembrane region" description="Helical" evidence="2">
    <location>
        <begin position="537"/>
        <end position="560"/>
    </location>
</feature>
<feature type="transmembrane region" description="Helical" evidence="2">
    <location>
        <begin position="169"/>
        <end position="191"/>
    </location>
</feature>
<dbReference type="OMA" id="TACMCCT"/>
<dbReference type="AlphaFoldDB" id="A0A6A5BHG1"/>
<proteinExistence type="predicted"/>
<dbReference type="SUPFAM" id="SSF103473">
    <property type="entry name" value="MFS general substrate transporter"/>
    <property type="match status" value="1"/>
</dbReference>
<dbReference type="Proteomes" id="UP000444721">
    <property type="component" value="Unassembled WGS sequence"/>
</dbReference>
<dbReference type="RefSeq" id="XP_044558181.1">
    <property type="nucleotide sequence ID" value="XM_044711997.1"/>
</dbReference>
<dbReference type="PANTHER" id="PTHR28658:SF1">
    <property type="entry name" value="MAJOR FACILITATOR SUPERFAMILY DOMAIN CONTAINING 13B"/>
    <property type="match status" value="1"/>
</dbReference>
<evidence type="ECO:0000313" key="3">
    <source>
        <dbReference type="EMBL" id="KAF0973468.1"/>
    </source>
</evidence>
<feature type="transmembrane region" description="Helical" evidence="2">
    <location>
        <begin position="36"/>
        <end position="56"/>
    </location>
</feature>
<protein>
    <recommendedName>
        <fullName evidence="5">Transmembrane protein 180</fullName>
    </recommendedName>
</protein>
<evidence type="ECO:0000256" key="2">
    <source>
        <dbReference type="SAM" id="Phobius"/>
    </source>
</evidence>
<evidence type="ECO:0000313" key="4">
    <source>
        <dbReference type="Proteomes" id="UP000444721"/>
    </source>
</evidence>
<dbReference type="VEuPathDB" id="AmoebaDB:NF0003680"/>
<feature type="transmembrane region" description="Helical" evidence="2">
    <location>
        <begin position="580"/>
        <end position="603"/>
    </location>
</feature>
<evidence type="ECO:0008006" key="5">
    <source>
        <dbReference type="Google" id="ProtNLM"/>
    </source>
</evidence>
<feature type="transmembrane region" description="Helical" evidence="2">
    <location>
        <begin position="76"/>
        <end position="101"/>
    </location>
</feature>
<feature type="transmembrane region" description="Helical" evidence="2">
    <location>
        <begin position="427"/>
        <end position="450"/>
    </location>
</feature>
<comment type="caution">
    <text evidence="3">The sequence shown here is derived from an EMBL/GenBank/DDBJ whole genome shotgun (WGS) entry which is preliminary data.</text>
</comment>
<feature type="transmembrane region" description="Helical" evidence="2">
    <location>
        <begin position="249"/>
        <end position="271"/>
    </location>
</feature>
<keyword evidence="2" id="KW-0812">Transmembrane</keyword>
<feature type="transmembrane region" description="Helical" evidence="2">
    <location>
        <begin position="462"/>
        <end position="480"/>
    </location>
</feature>
<dbReference type="VEuPathDB" id="AmoebaDB:FDP41_008172"/>
<dbReference type="GeneID" id="68115390"/>
<feature type="transmembrane region" description="Helical" evidence="2">
    <location>
        <begin position="379"/>
        <end position="397"/>
    </location>
</feature>
<organism evidence="3 4">
    <name type="scientific">Naegleria fowleri</name>
    <name type="common">Brain eating amoeba</name>
    <dbReference type="NCBI Taxonomy" id="5763"/>
    <lineage>
        <taxon>Eukaryota</taxon>
        <taxon>Discoba</taxon>
        <taxon>Heterolobosea</taxon>
        <taxon>Tetramitia</taxon>
        <taxon>Eutetramitia</taxon>
        <taxon>Vahlkampfiidae</taxon>
        <taxon>Naegleria</taxon>
    </lineage>
</organism>
<dbReference type="EMBL" id="VFQX01000060">
    <property type="protein sequence ID" value="KAF0973468.1"/>
    <property type="molecule type" value="Genomic_DNA"/>
</dbReference>
<keyword evidence="2" id="KW-0472">Membrane</keyword>
<feature type="transmembrane region" description="Helical" evidence="2">
    <location>
        <begin position="122"/>
        <end position="139"/>
    </location>
</feature>
<name>A0A6A5BHG1_NAEFO</name>
<dbReference type="InterPro" id="IPR040035">
    <property type="entry name" value="TMEM180"/>
</dbReference>
<dbReference type="OrthoDB" id="62987at2759"/>
<dbReference type="InterPro" id="IPR036259">
    <property type="entry name" value="MFS_trans_sf"/>
</dbReference>
<feature type="transmembrane region" description="Helical" evidence="2">
    <location>
        <begin position="212"/>
        <end position="229"/>
    </location>
</feature>
<reference evidence="3 4" key="1">
    <citation type="journal article" date="2019" name="Sci. Rep.">
        <title>Nanopore sequencing improves the draft genome of the human pathogenic amoeba Naegleria fowleri.</title>
        <authorList>
            <person name="Liechti N."/>
            <person name="Schurch N."/>
            <person name="Bruggmann R."/>
            <person name="Wittwer M."/>
        </authorList>
    </citation>
    <scope>NUCLEOTIDE SEQUENCE [LARGE SCALE GENOMIC DNA]</scope>
    <source>
        <strain evidence="3 4">ATCC 30894</strain>
    </source>
</reference>
<accession>A0A6A5BHG1</accession>
<feature type="region of interest" description="Disordered" evidence="1">
    <location>
        <begin position="290"/>
        <end position="339"/>
    </location>
</feature>
<dbReference type="Pfam" id="PF13347">
    <property type="entry name" value="MFS_2"/>
    <property type="match status" value="1"/>
</dbReference>
<feature type="compositionally biased region" description="Low complexity" evidence="1">
    <location>
        <begin position="307"/>
        <end position="337"/>
    </location>
</feature>
<gene>
    <name evidence="3" type="ORF">FDP41_008172</name>
</gene>